<accession>A0A9W9WSW3</accession>
<proteinExistence type="predicted"/>
<evidence type="ECO:0000313" key="2">
    <source>
        <dbReference type="EMBL" id="KAJ5473056.1"/>
    </source>
</evidence>
<feature type="region of interest" description="Disordered" evidence="1">
    <location>
        <begin position="1"/>
        <end position="96"/>
    </location>
</feature>
<feature type="region of interest" description="Disordered" evidence="1">
    <location>
        <begin position="324"/>
        <end position="420"/>
    </location>
</feature>
<feature type="compositionally biased region" description="Polar residues" evidence="1">
    <location>
        <begin position="12"/>
        <end position="22"/>
    </location>
</feature>
<reference evidence="2" key="2">
    <citation type="journal article" date="2023" name="IMA Fungus">
        <title>Comparative genomic study of the Penicillium genus elucidates a diverse pangenome and 15 lateral gene transfer events.</title>
        <authorList>
            <person name="Petersen C."/>
            <person name="Sorensen T."/>
            <person name="Nielsen M.R."/>
            <person name="Sondergaard T.E."/>
            <person name="Sorensen J.L."/>
            <person name="Fitzpatrick D.A."/>
            <person name="Frisvad J.C."/>
            <person name="Nielsen K.L."/>
        </authorList>
    </citation>
    <scope>NUCLEOTIDE SEQUENCE</scope>
    <source>
        <strain evidence="2">IBT 17660</strain>
    </source>
</reference>
<reference evidence="2" key="1">
    <citation type="submission" date="2022-12" db="EMBL/GenBank/DDBJ databases">
        <authorList>
            <person name="Petersen C."/>
        </authorList>
    </citation>
    <scope>NUCLEOTIDE SEQUENCE</scope>
    <source>
        <strain evidence="2">IBT 17660</strain>
    </source>
</reference>
<name>A0A9W9WSW3_9EURO</name>
<feature type="compositionally biased region" description="Pro residues" evidence="1">
    <location>
        <begin position="120"/>
        <end position="134"/>
    </location>
</feature>
<dbReference type="Proteomes" id="UP001147760">
    <property type="component" value="Unassembled WGS sequence"/>
</dbReference>
<keyword evidence="3" id="KW-1185">Reference proteome</keyword>
<dbReference type="OrthoDB" id="4450707at2759"/>
<feature type="compositionally biased region" description="Basic and acidic residues" evidence="1">
    <location>
        <begin position="1"/>
        <end position="11"/>
    </location>
</feature>
<dbReference type="AlphaFoldDB" id="A0A9W9WSW3"/>
<organism evidence="2 3">
    <name type="scientific">Penicillium desertorum</name>
    <dbReference type="NCBI Taxonomy" id="1303715"/>
    <lineage>
        <taxon>Eukaryota</taxon>
        <taxon>Fungi</taxon>
        <taxon>Dikarya</taxon>
        <taxon>Ascomycota</taxon>
        <taxon>Pezizomycotina</taxon>
        <taxon>Eurotiomycetes</taxon>
        <taxon>Eurotiomycetidae</taxon>
        <taxon>Eurotiales</taxon>
        <taxon>Aspergillaceae</taxon>
        <taxon>Penicillium</taxon>
    </lineage>
</organism>
<sequence length="516" mass="56721">MAESPVHEISDQLKSLTAQSPAARNASHVSAARVDATEPIIQGSVLNAPEGTGAQVPTSTESDPTDIDESLLQDPSDPAPMPQSAPTETHFISPTAPRVSYQVSASGEVMITEETQPSQPIAPAPAPHPSPPPAYLSYLSFDRLAQGLPPKPASSPTTSTIQPPSLAVERIIGPKQPIPARILELLEEWHEDSPYTEHPSALSGRAPSTWKHFKAFSDDGDECELSVFQISLKGQTRRSVTYRIMILHTQNGPEELVVYGQPRPKFRGPLTKGTKGLYLLDWLEIERKGEVQACGLKLWRTDEQKITFSAHMFDYGRKCTRPPGPHDIFNMRATSSMPNKPSGANEDIEDAESNSSEPPYSPSRSRRQVLTSSHSKPENEEDRTSVVPRPSPVKTVSPEFRPLASPWKPQKRRRGTWSSNDEPSAVLRYKLMSDASDQVRVFKTNDAKVLFEKAQQFYKGMGNRTGLLCTVSGVEGVRYVGEGCIDEFDILQEDIQKSSGSGDEDRVVEVKPAMGF</sequence>
<protein>
    <submittedName>
        <fullName evidence="2">Uncharacterized protein</fullName>
    </submittedName>
</protein>
<comment type="caution">
    <text evidence="2">The sequence shown here is derived from an EMBL/GenBank/DDBJ whole genome shotgun (WGS) entry which is preliminary data.</text>
</comment>
<feature type="compositionally biased region" description="Basic and acidic residues" evidence="1">
    <location>
        <begin position="375"/>
        <end position="384"/>
    </location>
</feature>
<dbReference type="EMBL" id="JAPWDO010000004">
    <property type="protein sequence ID" value="KAJ5473056.1"/>
    <property type="molecule type" value="Genomic_DNA"/>
</dbReference>
<feature type="region of interest" description="Disordered" evidence="1">
    <location>
        <begin position="115"/>
        <end position="136"/>
    </location>
</feature>
<evidence type="ECO:0000256" key="1">
    <source>
        <dbReference type="SAM" id="MobiDB-lite"/>
    </source>
</evidence>
<gene>
    <name evidence="2" type="ORF">N7530_007057</name>
</gene>
<evidence type="ECO:0000313" key="3">
    <source>
        <dbReference type="Proteomes" id="UP001147760"/>
    </source>
</evidence>